<dbReference type="AlphaFoldDB" id="A0AA88XCH2"/>
<dbReference type="InterPro" id="IPR050363">
    <property type="entry name" value="MIP/Aquaporin"/>
</dbReference>
<comment type="subcellular location">
    <subcellularLocation>
        <location evidence="1">Cell membrane</location>
        <topology evidence="1">Multi-pass membrane protein</topology>
    </subcellularLocation>
</comment>
<evidence type="ECO:0000256" key="4">
    <source>
        <dbReference type="ARBA" id="ARBA00022475"/>
    </source>
</evidence>
<feature type="transmembrane region" description="Helical" evidence="11">
    <location>
        <begin position="6"/>
        <end position="27"/>
    </location>
</feature>
<dbReference type="Gene3D" id="1.20.1080.10">
    <property type="entry name" value="Glycerol uptake facilitator protein"/>
    <property type="match status" value="1"/>
</dbReference>
<feature type="transmembrane region" description="Helical" evidence="11">
    <location>
        <begin position="96"/>
        <end position="114"/>
    </location>
</feature>
<evidence type="ECO:0000256" key="9">
    <source>
        <dbReference type="ARBA" id="ARBA00023180"/>
    </source>
</evidence>
<proteinExistence type="inferred from homology"/>
<organism evidence="12 13">
    <name type="scientific">Pinctada imbricata</name>
    <name type="common">Atlantic pearl-oyster</name>
    <name type="synonym">Pinctada martensii</name>
    <dbReference type="NCBI Taxonomy" id="66713"/>
    <lineage>
        <taxon>Eukaryota</taxon>
        <taxon>Metazoa</taxon>
        <taxon>Spiralia</taxon>
        <taxon>Lophotrochozoa</taxon>
        <taxon>Mollusca</taxon>
        <taxon>Bivalvia</taxon>
        <taxon>Autobranchia</taxon>
        <taxon>Pteriomorphia</taxon>
        <taxon>Pterioida</taxon>
        <taxon>Pterioidea</taxon>
        <taxon>Pteriidae</taxon>
        <taxon>Pinctada</taxon>
    </lineage>
</organism>
<dbReference type="PANTHER" id="PTHR43829">
    <property type="entry name" value="AQUAPORIN OR AQUAGLYCEROPORIN RELATED"/>
    <property type="match status" value="1"/>
</dbReference>
<comment type="similarity">
    <text evidence="2 10">Belongs to the MIP/aquaporin (TC 1.A.8) family.</text>
</comment>
<dbReference type="InterPro" id="IPR023275">
    <property type="entry name" value="Aquaporin_3"/>
</dbReference>
<evidence type="ECO:0000256" key="5">
    <source>
        <dbReference type="ARBA" id="ARBA00022692"/>
    </source>
</evidence>
<keyword evidence="9" id="KW-0325">Glycoprotein</keyword>
<evidence type="ECO:0000256" key="1">
    <source>
        <dbReference type="ARBA" id="ARBA00004651"/>
    </source>
</evidence>
<sequence>MGLALGIYFGGGVSGGYVNPAITLGFCLSGRIPWKKFPVFVPAQFLGAFTAAAINYGLYLDAINHYDNGTRSTTGPNSTAGIFVTFPQEFVSTTTAYFDEVFCTFILVGASLAITDPRNMLPNNGFLPVALGSVVFAIGTSFGFNSGYAINPARDLSPRIFIALAGWGTEPFTFRNYYFWVPVIGPMTGGFVASLLYSLLIEIHWPEEEPEKEEDVIEKPIVNEISNGQANKTFMKGIFQNLAYTGTPLFCKK</sequence>
<feature type="transmembrane region" description="Helical" evidence="11">
    <location>
        <begin position="126"/>
        <end position="150"/>
    </location>
</feature>
<keyword evidence="8 11" id="KW-0472">Membrane</keyword>
<evidence type="ECO:0000256" key="6">
    <source>
        <dbReference type="ARBA" id="ARBA00022737"/>
    </source>
</evidence>
<evidence type="ECO:0000256" key="2">
    <source>
        <dbReference type="ARBA" id="ARBA00006175"/>
    </source>
</evidence>
<dbReference type="PRINTS" id="PR00783">
    <property type="entry name" value="MINTRINSICP"/>
</dbReference>
<dbReference type="PRINTS" id="PR02015">
    <property type="entry name" value="AQUAPORIN3"/>
</dbReference>
<dbReference type="InterPro" id="IPR023271">
    <property type="entry name" value="Aquaporin-like"/>
</dbReference>
<dbReference type="PANTHER" id="PTHR43829:SF9">
    <property type="entry name" value="AQUAPORIN-9"/>
    <property type="match status" value="1"/>
</dbReference>
<evidence type="ECO:0000256" key="7">
    <source>
        <dbReference type="ARBA" id="ARBA00022989"/>
    </source>
</evidence>
<evidence type="ECO:0000256" key="11">
    <source>
        <dbReference type="SAM" id="Phobius"/>
    </source>
</evidence>
<reference evidence="12" key="1">
    <citation type="submission" date="2019-08" db="EMBL/GenBank/DDBJ databases">
        <title>The improved chromosome-level genome for the pearl oyster Pinctada fucata martensii using PacBio sequencing and Hi-C.</title>
        <authorList>
            <person name="Zheng Z."/>
        </authorList>
    </citation>
    <scope>NUCLEOTIDE SEQUENCE</scope>
    <source>
        <strain evidence="12">ZZ-2019</strain>
        <tissue evidence="12">Adductor muscle</tissue>
    </source>
</reference>
<evidence type="ECO:0000256" key="3">
    <source>
        <dbReference type="ARBA" id="ARBA00022448"/>
    </source>
</evidence>
<evidence type="ECO:0000313" key="12">
    <source>
        <dbReference type="EMBL" id="KAK3082763.1"/>
    </source>
</evidence>
<keyword evidence="5 10" id="KW-0812">Transmembrane</keyword>
<gene>
    <name evidence="12" type="ORF">FSP39_004651</name>
</gene>
<accession>A0AA88XCH2</accession>
<feature type="transmembrane region" description="Helical" evidence="11">
    <location>
        <begin position="177"/>
        <end position="200"/>
    </location>
</feature>
<feature type="transmembrane region" description="Helical" evidence="11">
    <location>
        <begin position="39"/>
        <end position="59"/>
    </location>
</feature>
<name>A0AA88XCH2_PINIB</name>
<evidence type="ECO:0000313" key="13">
    <source>
        <dbReference type="Proteomes" id="UP001186944"/>
    </source>
</evidence>
<dbReference type="InterPro" id="IPR000425">
    <property type="entry name" value="MIP"/>
</dbReference>
<evidence type="ECO:0000256" key="10">
    <source>
        <dbReference type="RuleBase" id="RU000477"/>
    </source>
</evidence>
<dbReference type="GO" id="GO:0015254">
    <property type="term" value="F:glycerol channel activity"/>
    <property type="evidence" value="ECO:0007669"/>
    <property type="project" value="TreeGrafter"/>
</dbReference>
<dbReference type="EMBL" id="VSWD01000014">
    <property type="protein sequence ID" value="KAK3082763.1"/>
    <property type="molecule type" value="Genomic_DNA"/>
</dbReference>
<protein>
    <submittedName>
        <fullName evidence="12">Uncharacterized protein</fullName>
    </submittedName>
</protein>
<dbReference type="GO" id="GO:0015250">
    <property type="term" value="F:water channel activity"/>
    <property type="evidence" value="ECO:0007669"/>
    <property type="project" value="TreeGrafter"/>
</dbReference>
<keyword evidence="7 11" id="KW-1133">Transmembrane helix</keyword>
<keyword evidence="6" id="KW-0677">Repeat</keyword>
<dbReference type="Proteomes" id="UP001186944">
    <property type="component" value="Unassembled WGS sequence"/>
</dbReference>
<dbReference type="Pfam" id="PF00230">
    <property type="entry name" value="MIP"/>
    <property type="match status" value="1"/>
</dbReference>
<keyword evidence="3 10" id="KW-0813">Transport</keyword>
<dbReference type="GO" id="GO:0005886">
    <property type="term" value="C:plasma membrane"/>
    <property type="evidence" value="ECO:0007669"/>
    <property type="project" value="UniProtKB-SubCell"/>
</dbReference>
<keyword evidence="13" id="KW-1185">Reference proteome</keyword>
<keyword evidence="4" id="KW-1003">Cell membrane</keyword>
<evidence type="ECO:0000256" key="8">
    <source>
        <dbReference type="ARBA" id="ARBA00023136"/>
    </source>
</evidence>
<comment type="caution">
    <text evidence="12">The sequence shown here is derived from an EMBL/GenBank/DDBJ whole genome shotgun (WGS) entry which is preliminary data.</text>
</comment>
<dbReference type="SUPFAM" id="SSF81338">
    <property type="entry name" value="Aquaporin-like"/>
    <property type="match status" value="1"/>
</dbReference>